<dbReference type="EMBL" id="GL833122">
    <property type="protein sequence ID" value="EGB11392.1"/>
    <property type="molecule type" value="Genomic_DNA"/>
</dbReference>
<evidence type="ECO:0000256" key="3">
    <source>
        <dbReference type="ARBA" id="ARBA00022448"/>
    </source>
</evidence>
<dbReference type="KEGG" id="aaf:AURANDRAFT_61817"/>
<evidence type="ECO:0000256" key="4">
    <source>
        <dbReference type="ARBA" id="ARBA00022692"/>
    </source>
</evidence>
<dbReference type="SUPFAM" id="SSF56784">
    <property type="entry name" value="HAD-like"/>
    <property type="match status" value="1"/>
</dbReference>
<organism evidence="11">
    <name type="scientific">Aureococcus anophagefferens</name>
    <name type="common">Harmful bloom alga</name>
    <dbReference type="NCBI Taxonomy" id="44056"/>
    <lineage>
        <taxon>Eukaryota</taxon>
        <taxon>Sar</taxon>
        <taxon>Stramenopiles</taxon>
        <taxon>Ochrophyta</taxon>
        <taxon>Pelagophyceae</taxon>
        <taxon>Pelagomonadales</taxon>
        <taxon>Pelagomonadaceae</taxon>
        <taxon>Aureococcus</taxon>
    </lineage>
</organism>
<dbReference type="InterPro" id="IPR036412">
    <property type="entry name" value="HAD-like_sf"/>
</dbReference>
<dbReference type="Gene3D" id="1.20.1250.20">
    <property type="entry name" value="MFS general substrate transporter like domains"/>
    <property type="match status" value="1"/>
</dbReference>
<reference evidence="10 11" key="1">
    <citation type="journal article" date="2011" name="Proc. Natl. Acad. Sci. U.S.A.">
        <title>Niche of harmful alga Aureococcus anophagefferens revealed through ecogenomics.</title>
        <authorList>
            <person name="Gobler C.J."/>
            <person name="Berry D.L."/>
            <person name="Dyhrman S.T."/>
            <person name="Wilhelm S.W."/>
            <person name="Salamov A."/>
            <person name="Lobanov A.V."/>
            <person name="Zhang Y."/>
            <person name="Collier J.L."/>
            <person name="Wurch L.L."/>
            <person name="Kustka A.B."/>
            <person name="Dill B.D."/>
            <person name="Shah M."/>
            <person name="VerBerkmoes N.C."/>
            <person name="Kuo A."/>
            <person name="Terry A."/>
            <person name="Pangilinan J."/>
            <person name="Lindquist E.A."/>
            <person name="Lucas S."/>
            <person name="Paulsen I.T."/>
            <person name="Hattenrath-Lehmann T.K."/>
            <person name="Talmage S.C."/>
            <person name="Walker E.A."/>
            <person name="Koch F."/>
            <person name="Burson A.M."/>
            <person name="Marcoval M.A."/>
            <person name="Tang Y.Z."/>
            <person name="Lecleir G.R."/>
            <person name="Coyne K.J."/>
            <person name="Berg G.M."/>
            <person name="Bertrand E.M."/>
            <person name="Saito M.A."/>
            <person name="Gladyshev V.N."/>
            <person name="Grigoriev I.V."/>
        </authorList>
    </citation>
    <scope>NUCLEOTIDE SEQUENCE [LARGE SCALE GENOMIC DNA]</scope>
    <source>
        <strain evidence="11">CCMP 1984</strain>
    </source>
</reference>
<feature type="transmembrane region" description="Helical" evidence="9">
    <location>
        <begin position="571"/>
        <end position="589"/>
    </location>
</feature>
<feature type="region of interest" description="Disordered" evidence="8">
    <location>
        <begin position="1048"/>
        <end position="1148"/>
    </location>
</feature>
<feature type="transmembrane region" description="Helical" evidence="9">
    <location>
        <begin position="324"/>
        <end position="342"/>
    </location>
</feature>
<dbReference type="InterPro" id="IPR052599">
    <property type="entry name" value="SLC43A_AATransporter"/>
</dbReference>
<dbReference type="GeneID" id="20223623"/>
<dbReference type="GO" id="GO:0006865">
    <property type="term" value="P:amino acid transport"/>
    <property type="evidence" value="ECO:0007669"/>
    <property type="project" value="UniProtKB-KW"/>
</dbReference>
<evidence type="ECO:0000256" key="5">
    <source>
        <dbReference type="ARBA" id="ARBA00022970"/>
    </source>
</evidence>
<feature type="transmembrane region" description="Helical" evidence="9">
    <location>
        <begin position="208"/>
        <end position="229"/>
    </location>
</feature>
<evidence type="ECO:0000313" key="10">
    <source>
        <dbReference type="EMBL" id="EGB11392.1"/>
    </source>
</evidence>
<feature type="transmembrane region" description="Helical" evidence="9">
    <location>
        <begin position="235"/>
        <end position="255"/>
    </location>
</feature>
<evidence type="ECO:0000256" key="1">
    <source>
        <dbReference type="ARBA" id="ARBA00004141"/>
    </source>
</evidence>
<dbReference type="PANTHER" id="PTHR20772">
    <property type="entry name" value="PROTEIN FMP42"/>
    <property type="match status" value="1"/>
</dbReference>
<comment type="subcellular location">
    <subcellularLocation>
        <location evidence="1">Membrane</location>
        <topology evidence="1">Multi-pass membrane protein</topology>
    </subcellularLocation>
</comment>
<evidence type="ECO:0000313" key="11">
    <source>
        <dbReference type="Proteomes" id="UP000002729"/>
    </source>
</evidence>
<feature type="transmembrane region" description="Helical" evidence="9">
    <location>
        <begin position="354"/>
        <end position="375"/>
    </location>
</feature>
<feature type="transmembrane region" description="Helical" evidence="9">
    <location>
        <begin position="173"/>
        <end position="196"/>
    </location>
</feature>
<keyword evidence="11" id="KW-1185">Reference proteome</keyword>
<feature type="transmembrane region" description="Helical" evidence="9">
    <location>
        <begin position="500"/>
        <end position="518"/>
    </location>
</feature>
<dbReference type="eggNOG" id="ENOG502S161">
    <property type="taxonomic scope" value="Eukaryota"/>
</dbReference>
<keyword evidence="7 9" id="KW-0472">Membrane</keyword>
<dbReference type="SUPFAM" id="SSF103473">
    <property type="entry name" value="MFS general substrate transporter"/>
    <property type="match status" value="1"/>
</dbReference>
<feature type="compositionally biased region" description="Basic and acidic residues" evidence="8">
    <location>
        <begin position="1003"/>
        <end position="1030"/>
    </location>
</feature>
<feature type="transmembrane region" description="Helical" evidence="9">
    <location>
        <begin position="381"/>
        <end position="401"/>
    </location>
</feature>
<gene>
    <name evidence="10" type="ORF">AURANDRAFT_61817</name>
</gene>
<dbReference type="GO" id="GO:0022857">
    <property type="term" value="F:transmembrane transporter activity"/>
    <property type="evidence" value="ECO:0007669"/>
    <property type="project" value="InterPro"/>
</dbReference>
<protein>
    <submittedName>
        <fullName evidence="10">Uncharacterized protein</fullName>
    </submittedName>
</protein>
<sequence>MAAGVGFLGVAAGGALATPARSAAVALFAFFFAALCVAFALPRGAAPATARAAAAPGGFFAAVAELARLPSARSPGGLVVLSLRLVMGLSFHVFMAVWQTSLKARFPDFGPSDHAKFMGFIGLGYAASQGLVSKPAIKFAETRGGGEKNLLVACCACLSLGRVAAVASTSLPLVYAAYAPVIVALGVVNAAITGAVSRVAPPDERGTFFGVVSAIESCTGIVGPMVGGVVSLKGTGAVCAVVCALYAAAAADSLAMCKAGASTAGAALAVVLTCLCVFVMGGVVFGISSFYPVLYGQGLYEGECADLEACPAERPCCAKQRSSVVFLSSACLFAADGIMVLYGELNDRAGPAACLASGSLLAVASFLGLWLAAWWDLGAAAWFAALLGLGLAGPGVFMGCLGFGGAYPAVEPVVSAIAAAMWDSSAIVFLIWAFAAKFLPLAHVAFAWALGAAVLGFAAWRLLKSAAAGGDGDRGAPLLAEGAPKAPPPRLRDVFARRDWAWLLAFMALYNLKSSVYIETVSLEVRALGAFSEAQARRFDVFFDVAFPAGGLATSVVAAACLQRWSKRPKAYFAVVVALAVAFVAVQLAPARPAQYAAAALFGPARTFQWAAYFHFVESQPDRFPPALVGRLLGYGNLVIAVVGDGLPYACAAYAGGAPWPPSAAGRYVALHGALAAAVVAAAAGLCRELRRPEGLAELHVFDMDGTLLVSRGREIIVDEATGARAAVHPLIEAHVTKPPRHSSSYAFCGEEDAHGDPFDLIENAVVVPGAAAAMRAAAARPGCGVAVLTARAHDAAWLADKLSQKLGLPRGALSPARVLCVYHAAFGASGSTSARKNAALLRLVAQTRPRRVVFYDDVAANVAGARRLFDARGDLQGRTRERNSQLQRLISRPFSTRDLPPLETVLVPLAESLAALEAAGEDVVDALHPQCRDSTGSLNPLARLRELLMASDSDSDDGEHPLPPRESEGSVEAVEPEPAPPTPPPTYEDLLAGASNTPDAAAEERARVEEARRDAERRDAETRAAEEAQKARRAAEAKVVAEMRVAEDARRAAEAQAAEDARRAAEAQAAEDARRAAEAQAAEEARRAAEARAAEEARRAAEARAAEDAEAARRRAEAEARAEADARVAAAARAAEAPPAYEPPVEAARNPFVDDAAADVEAAPRMPVLSVADMGLEEEADEDELDFAAPPGDDTAGDEALARALAGDGAGDEALARALAGEGAGDEALARALAVGDAAPPEDAGDDADLAAAIAASLAVDAPSAPAGEAARAPASWGVCGQASGLAFDEGRSYAAPLRVDAAWADVEALVESVLAAHGLVRSSLPALVDPSSSLCEDLPCFLADARGAHPFGLAVGGGATPDKRRVLFVGARDPGRPWTREADGARAAALRAVREAVAEADLAEPTVSTAPKTDVCDVFLADLQRAYFVELEAALKDVADPLDALAHREELKVARLAVLLRPTFDAAGFSPPPPSRAPPLASFPLDLAPGDGLGAFPDGPEAAARRIRNDVGDAGDAAAFLAAALRSVAARAAREARARVDRKNRSVAARLRNAETCADGLVDALRARRLAAPRPARGAEAQFSSLFRVANTARDALLYDCGAVDATSVCEHGSGPPRAGRLYVASSGVFFHSPGLAGFGARQIVLPYYALKPPEVVDGPLPGGGLAAVATKLAAALVRATDGRLGRLRFVDDCVDESGRATAFLVPPSPLDADHARQIAGLAARAAALDAAARAARAVSAAPSSPRGPASEAEILARVRRLSELSARNSRLLRAVADEPPPPATPLDLLSGVDVLEAGRRATAAVVEAGRRASAAVLPENEEARDKRDLIARLGATPPGDAEPEAPPAYDAAAPQRGNLDAFLAAARSS</sequence>
<dbReference type="InParanoid" id="F0XZS0"/>
<dbReference type="PANTHER" id="PTHR20772:SF2">
    <property type="entry name" value="PROTEIN FMP42"/>
    <property type="match status" value="1"/>
</dbReference>
<keyword evidence="4 9" id="KW-0812">Transmembrane</keyword>
<evidence type="ECO:0000256" key="6">
    <source>
        <dbReference type="ARBA" id="ARBA00022989"/>
    </source>
</evidence>
<feature type="transmembrane region" description="Helical" evidence="9">
    <location>
        <begin position="27"/>
        <end position="46"/>
    </location>
</feature>
<proteinExistence type="inferred from homology"/>
<dbReference type="GO" id="GO:0016020">
    <property type="term" value="C:membrane"/>
    <property type="evidence" value="ECO:0007669"/>
    <property type="project" value="UniProtKB-SubCell"/>
</dbReference>
<dbReference type="RefSeq" id="XP_009033764.1">
    <property type="nucleotide sequence ID" value="XM_009035516.1"/>
</dbReference>
<feature type="transmembrane region" description="Helical" evidence="9">
    <location>
        <begin position="78"/>
        <end position="97"/>
    </location>
</feature>
<comment type="similarity">
    <text evidence="2">Belongs to the SLC43A transporter (TC 2.A.1.44) family.</text>
</comment>
<accession>F0XZS0</accession>
<feature type="compositionally biased region" description="Low complexity" evidence="8">
    <location>
        <begin position="1128"/>
        <end position="1148"/>
    </location>
</feature>
<feature type="transmembrane region" description="Helical" evidence="9">
    <location>
        <begin position="413"/>
        <end position="435"/>
    </location>
</feature>
<dbReference type="Pfam" id="PF07690">
    <property type="entry name" value="MFS_1"/>
    <property type="match status" value="1"/>
</dbReference>
<feature type="transmembrane region" description="Helical" evidence="9">
    <location>
        <begin position="441"/>
        <end position="460"/>
    </location>
</feature>
<dbReference type="Proteomes" id="UP000002729">
    <property type="component" value="Unassembled WGS sequence"/>
</dbReference>
<name>F0XZS0_AURAN</name>
<feature type="transmembrane region" description="Helical" evidence="9">
    <location>
        <begin position="541"/>
        <end position="562"/>
    </location>
</feature>
<evidence type="ECO:0000256" key="8">
    <source>
        <dbReference type="SAM" id="MobiDB-lite"/>
    </source>
</evidence>
<evidence type="ECO:0000256" key="9">
    <source>
        <dbReference type="SAM" id="Phobius"/>
    </source>
</evidence>
<evidence type="ECO:0000256" key="2">
    <source>
        <dbReference type="ARBA" id="ARBA00006595"/>
    </source>
</evidence>
<evidence type="ECO:0000256" key="7">
    <source>
        <dbReference type="ARBA" id="ARBA00023136"/>
    </source>
</evidence>
<keyword evidence="3" id="KW-0813">Transport</keyword>
<feature type="region of interest" description="Disordered" evidence="8">
    <location>
        <begin position="953"/>
        <end position="1030"/>
    </location>
</feature>
<dbReference type="OrthoDB" id="440553at2759"/>
<keyword evidence="5" id="KW-0029">Amino-acid transport</keyword>
<feature type="compositionally biased region" description="Pro residues" evidence="8">
    <location>
        <begin position="978"/>
        <end position="987"/>
    </location>
</feature>
<feature type="compositionally biased region" description="Basic and acidic residues" evidence="8">
    <location>
        <begin position="1048"/>
        <end position="1127"/>
    </location>
</feature>
<keyword evidence="6 9" id="KW-1133">Transmembrane helix</keyword>
<dbReference type="InterPro" id="IPR011701">
    <property type="entry name" value="MFS"/>
</dbReference>
<feature type="compositionally biased region" description="Basic and acidic residues" evidence="8">
    <location>
        <begin position="959"/>
        <end position="969"/>
    </location>
</feature>
<feature type="region of interest" description="Disordered" evidence="8">
    <location>
        <begin position="1836"/>
        <end position="1858"/>
    </location>
</feature>
<feature type="transmembrane region" description="Helical" evidence="9">
    <location>
        <begin position="267"/>
        <end position="291"/>
    </location>
</feature>
<dbReference type="InterPro" id="IPR036259">
    <property type="entry name" value="MFS_trans_sf"/>
</dbReference>